<dbReference type="RefSeq" id="XP_064668410.1">
    <property type="nucleotide sequence ID" value="XM_064808775.1"/>
</dbReference>
<dbReference type="Proteomes" id="UP001302812">
    <property type="component" value="Unassembled WGS sequence"/>
</dbReference>
<reference evidence="1" key="1">
    <citation type="journal article" date="2023" name="Mol. Phylogenet. Evol.">
        <title>Genome-scale phylogeny and comparative genomics of the fungal order Sordariales.</title>
        <authorList>
            <person name="Hensen N."/>
            <person name="Bonometti L."/>
            <person name="Westerberg I."/>
            <person name="Brannstrom I.O."/>
            <person name="Guillou S."/>
            <person name="Cros-Aarteil S."/>
            <person name="Calhoun S."/>
            <person name="Haridas S."/>
            <person name="Kuo A."/>
            <person name="Mondo S."/>
            <person name="Pangilinan J."/>
            <person name="Riley R."/>
            <person name="LaButti K."/>
            <person name="Andreopoulos B."/>
            <person name="Lipzen A."/>
            <person name="Chen C."/>
            <person name="Yan M."/>
            <person name="Daum C."/>
            <person name="Ng V."/>
            <person name="Clum A."/>
            <person name="Steindorff A."/>
            <person name="Ohm R.A."/>
            <person name="Martin F."/>
            <person name="Silar P."/>
            <person name="Natvig D.O."/>
            <person name="Lalanne C."/>
            <person name="Gautier V."/>
            <person name="Ament-Velasquez S.L."/>
            <person name="Kruys A."/>
            <person name="Hutchinson M.I."/>
            <person name="Powell A.J."/>
            <person name="Barry K."/>
            <person name="Miller A.N."/>
            <person name="Grigoriev I.V."/>
            <person name="Debuchy R."/>
            <person name="Gladieux P."/>
            <person name="Hiltunen Thoren M."/>
            <person name="Johannesson H."/>
        </authorList>
    </citation>
    <scope>NUCLEOTIDE SEQUENCE</scope>
    <source>
        <strain evidence="1">CBS 508.74</strain>
    </source>
</reference>
<proteinExistence type="predicted"/>
<dbReference type="AlphaFoldDB" id="A0AAN6QNX5"/>
<protein>
    <submittedName>
        <fullName evidence="1">Uncharacterized protein</fullName>
    </submittedName>
</protein>
<keyword evidence="2" id="KW-1185">Reference proteome</keyword>
<dbReference type="EMBL" id="MU853348">
    <property type="protein sequence ID" value="KAK4110840.1"/>
    <property type="molecule type" value="Genomic_DNA"/>
</dbReference>
<name>A0AAN6QNX5_9PEZI</name>
<dbReference type="GeneID" id="89932898"/>
<accession>A0AAN6QNX5</accession>
<evidence type="ECO:0000313" key="1">
    <source>
        <dbReference type="EMBL" id="KAK4110840.1"/>
    </source>
</evidence>
<organism evidence="1 2">
    <name type="scientific">Canariomyces notabilis</name>
    <dbReference type="NCBI Taxonomy" id="2074819"/>
    <lineage>
        <taxon>Eukaryota</taxon>
        <taxon>Fungi</taxon>
        <taxon>Dikarya</taxon>
        <taxon>Ascomycota</taxon>
        <taxon>Pezizomycotina</taxon>
        <taxon>Sordariomycetes</taxon>
        <taxon>Sordariomycetidae</taxon>
        <taxon>Sordariales</taxon>
        <taxon>Chaetomiaceae</taxon>
        <taxon>Canariomyces</taxon>
    </lineage>
</organism>
<gene>
    <name evidence="1" type="ORF">N656DRAFT_182148</name>
</gene>
<evidence type="ECO:0000313" key="2">
    <source>
        <dbReference type="Proteomes" id="UP001302812"/>
    </source>
</evidence>
<comment type="caution">
    <text evidence="1">The sequence shown here is derived from an EMBL/GenBank/DDBJ whole genome shotgun (WGS) entry which is preliminary data.</text>
</comment>
<sequence>MHSSSSPGPGGIDHSRRIPPDPILREAFLNIRLPVRALRAEAWNLQIDGATHGSDWLPSHRIRRHSFVSCLVLPRSPAGCYALTSNKIMESGPVLMGSARHLCVMSGRHVGFRASASWIDRQSGGRILTSQWHLSLLPSLCCLGKLSVPLHTSSRHNDLNELW</sequence>
<reference evidence="1" key="2">
    <citation type="submission" date="2023-05" db="EMBL/GenBank/DDBJ databases">
        <authorList>
            <consortium name="Lawrence Berkeley National Laboratory"/>
            <person name="Steindorff A."/>
            <person name="Hensen N."/>
            <person name="Bonometti L."/>
            <person name="Westerberg I."/>
            <person name="Brannstrom I.O."/>
            <person name="Guillou S."/>
            <person name="Cros-Aarteil S."/>
            <person name="Calhoun S."/>
            <person name="Haridas S."/>
            <person name="Kuo A."/>
            <person name="Mondo S."/>
            <person name="Pangilinan J."/>
            <person name="Riley R."/>
            <person name="Labutti K."/>
            <person name="Andreopoulos B."/>
            <person name="Lipzen A."/>
            <person name="Chen C."/>
            <person name="Yanf M."/>
            <person name="Daum C."/>
            <person name="Ng V."/>
            <person name="Clum A."/>
            <person name="Ohm R."/>
            <person name="Martin F."/>
            <person name="Silar P."/>
            <person name="Natvig D."/>
            <person name="Lalanne C."/>
            <person name="Gautier V."/>
            <person name="Ament-Velasquez S.L."/>
            <person name="Kruys A."/>
            <person name="Hutchinson M.I."/>
            <person name="Powell A.J."/>
            <person name="Barry K."/>
            <person name="Miller A.N."/>
            <person name="Grigoriev I.V."/>
            <person name="Debuchy R."/>
            <person name="Gladieux P."/>
            <person name="Thoren M.H."/>
            <person name="Johannesson H."/>
        </authorList>
    </citation>
    <scope>NUCLEOTIDE SEQUENCE</scope>
    <source>
        <strain evidence="1">CBS 508.74</strain>
    </source>
</reference>